<dbReference type="SUPFAM" id="SSF56672">
    <property type="entry name" value="DNA/RNA polymerases"/>
    <property type="match status" value="1"/>
</dbReference>
<name>A0ABQ5HCF5_9ASTR</name>
<evidence type="ECO:0000256" key="1">
    <source>
        <dbReference type="SAM" id="Coils"/>
    </source>
</evidence>
<dbReference type="EMBL" id="BQNB010019462">
    <property type="protein sequence ID" value="GJT85565.1"/>
    <property type="molecule type" value="Genomic_DNA"/>
</dbReference>
<keyword evidence="5" id="KW-1185">Reference proteome</keyword>
<dbReference type="PANTHER" id="PTHR11439">
    <property type="entry name" value="GAG-POL-RELATED RETROTRANSPOSON"/>
    <property type="match status" value="1"/>
</dbReference>
<feature type="domain" description="Reverse transcriptase Ty1/copia-type" evidence="3">
    <location>
        <begin position="522"/>
        <end position="764"/>
    </location>
</feature>
<dbReference type="CDD" id="cd09272">
    <property type="entry name" value="RNase_HI_RT_Ty1"/>
    <property type="match status" value="1"/>
</dbReference>
<evidence type="ECO:0000313" key="5">
    <source>
        <dbReference type="Proteomes" id="UP001151760"/>
    </source>
</evidence>
<gene>
    <name evidence="4" type="ORF">Tco_1067282</name>
</gene>
<proteinExistence type="predicted"/>
<organism evidence="4 5">
    <name type="scientific">Tanacetum coccineum</name>
    <dbReference type="NCBI Taxonomy" id="301880"/>
    <lineage>
        <taxon>Eukaryota</taxon>
        <taxon>Viridiplantae</taxon>
        <taxon>Streptophyta</taxon>
        <taxon>Embryophyta</taxon>
        <taxon>Tracheophyta</taxon>
        <taxon>Spermatophyta</taxon>
        <taxon>Magnoliopsida</taxon>
        <taxon>eudicotyledons</taxon>
        <taxon>Gunneridae</taxon>
        <taxon>Pentapetalae</taxon>
        <taxon>asterids</taxon>
        <taxon>campanulids</taxon>
        <taxon>Asterales</taxon>
        <taxon>Asteraceae</taxon>
        <taxon>Asteroideae</taxon>
        <taxon>Anthemideae</taxon>
        <taxon>Anthemidinae</taxon>
        <taxon>Tanacetum</taxon>
    </lineage>
</organism>
<accession>A0ABQ5HCF5</accession>
<feature type="coiled-coil region" evidence="1">
    <location>
        <begin position="305"/>
        <end position="335"/>
    </location>
</feature>
<reference evidence="4" key="1">
    <citation type="journal article" date="2022" name="Int. J. Mol. Sci.">
        <title>Draft Genome of Tanacetum Coccineum: Genomic Comparison of Closely Related Tanacetum-Family Plants.</title>
        <authorList>
            <person name="Yamashiro T."/>
            <person name="Shiraishi A."/>
            <person name="Nakayama K."/>
            <person name="Satake H."/>
        </authorList>
    </citation>
    <scope>NUCLEOTIDE SEQUENCE</scope>
</reference>
<evidence type="ECO:0000313" key="4">
    <source>
        <dbReference type="EMBL" id="GJT85565.1"/>
    </source>
</evidence>
<dbReference type="Proteomes" id="UP001151760">
    <property type="component" value="Unassembled WGS sequence"/>
</dbReference>
<dbReference type="PANTHER" id="PTHR11439:SF495">
    <property type="entry name" value="REVERSE TRANSCRIPTASE, RNA-DEPENDENT DNA POLYMERASE-RELATED"/>
    <property type="match status" value="1"/>
</dbReference>
<protein>
    <submittedName>
        <fullName evidence="4">Ribonuclease H-like domain-containing protein</fullName>
    </submittedName>
</protein>
<comment type="caution">
    <text evidence="4">The sequence shown here is derived from an EMBL/GenBank/DDBJ whole genome shotgun (WGS) entry which is preliminary data.</text>
</comment>
<dbReference type="Pfam" id="PF07727">
    <property type="entry name" value="RVT_2"/>
    <property type="match status" value="1"/>
</dbReference>
<feature type="region of interest" description="Disordered" evidence="2">
    <location>
        <begin position="359"/>
        <end position="385"/>
    </location>
</feature>
<dbReference type="InterPro" id="IPR043502">
    <property type="entry name" value="DNA/RNA_pol_sf"/>
</dbReference>
<reference evidence="4" key="2">
    <citation type="submission" date="2022-01" db="EMBL/GenBank/DDBJ databases">
        <authorList>
            <person name="Yamashiro T."/>
            <person name="Shiraishi A."/>
            <person name="Satake H."/>
            <person name="Nakayama K."/>
        </authorList>
    </citation>
    <scope>NUCLEOTIDE SEQUENCE</scope>
</reference>
<evidence type="ECO:0000259" key="3">
    <source>
        <dbReference type="Pfam" id="PF07727"/>
    </source>
</evidence>
<evidence type="ECO:0000256" key="2">
    <source>
        <dbReference type="SAM" id="MobiDB-lite"/>
    </source>
</evidence>
<dbReference type="InterPro" id="IPR013103">
    <property type="entry name" value="RVT_2"/>
</dbReference>
<keyword evidence="1" id="KW-0175">Coiled coil</keyword>
<sequence length="988" mass="112667">MSTRNRSGLGYGDQVHNGVLSFENDVFQSVFDSRSSDVEDNLMHDRFANIEGMHAVPPPMTGNYIPLGPNREVDDSMFTYGPKQSNTSKFDTQTSNYNSCESNSSAKTLESVPEPVVVEPKVVSQPKFRSDAPIIEEYESDSDDEYVIQPSKEQEKSSFAFVNTVKHVKTPRETVKEQNTYSPSPKANKRDCNGLMSKRLGLGYGFTKKACFVCGSFSHLIKDCSFHEKKMAKQVELNKKKGKGTGQGENRLVPQDNNDAEVSFYNRQAVHLLKTTCALSANMVFSILQQSKAQLSKYEPVDQKDQAFLEELERLKRQEKEANDAAEALRKEFAQDTEDLLLQAGAARATSTNTVNTASTLVSTDSPSNAFSTGGPDLNNTDQDDSQIPALEDIYDNPSDGIFTNASYDDEGAVADFTNLESTVNVSPIPTSRIHSIHPTTQILGDPKSAVQTRSKVHKSSRAHAFVSYIQKQRRNNHKDFQHCLFACFLSQIEPKKISKALEDESWVDAMQEELLQFKIQKVWILVDLPYGKKAIRTKWVYRNKKDERGVVVRNKARLVAQGHRQEEGIDYDEVFAPVARIEAIRIFLAFASYMGFIVYQMDVKSAFLYGKIDEEVYVSQPLGFVDPKFPKKVYKVVKALYGLYQASRAWYATLSTFLLKRGYRRGTIDKTLFIKKDKIDIMLVQVYVDDIIFGSTKRSWCDKFEALMKSRFQMSYMGELTFFIRLQVKQKEDGIFISQDKYVTKILKKFDFASVKTASTPIKTQKPLTKDEEAADMDVYLYRSMIGFLMYLTGSRPDIMFAVCACSRFQVTPKTSHLNAVLRIFRYLKGKPKLGLWYPRVSSFSLEAYLDSNYAGANLDWKFTTGGCQFLGKRLMSWQFKKQTIMATSTTEAEYVATTNCCGQVLWIQNQMLDYGFNFMNTKIYIDNESTICIVKNPMFHSKTKYIEIRHHFIRDAYEKKLIQVLKIHTDDKVTKEFKFIKDQIKE</sequence>